<keyword evidence="18" id="KW-1185">Reference proteome</keyword>
<dbReference type="GeneTree" id="ENSGT00940000157676"/>
<evidence type="ECO:0000256" key="2">
    <source>
        <dbReference type="ARBA" id="ARBA00022670"/>
    </source>
</evidence>
<dbReference type="InterPro" id="IPR015500">
    <property type="entry name" value="Peptidase_S8_subtilisin-rel"/>
</dbReference>
<dbReference type="SUPFAM" id="SSF52743">
    <property type="entry name" value="Subtilisin-like"/>
    <property type="match status" value="1"/>
</dbReference>
<dbReference type="FunFam" id="2.60.120.260:FF:000026">
    <property type="entry name" value="proprotein convertase subtilisin/kexin type 7"/>
    <property type="match status" value="1"/>
</dbReference>
<evidence type="ECO:0000256" key="15">
    <source>
        <dbReference type="SAM" id="SignalP"/>
    </source>
</evidence>
<feature type="active site" description="Charge relay system" evidence="12 13">
    <location>
        <position position="393"/>
    </location>
</feature>
<keyword evidence="3" id="KW-0165">Cleavage on pair of basic residues</keyword>
<evidence type="ECO:0000259" key="16">
    <source>
        <dbReference type="PROSITE" id="PS51829"/>
    </source>
</evidence>
<dbReference type="Pfam" id="PF01483">
    <property type="entry name" value="P_proprotein"/>
    <property type="match status" value="1"/>
</dbReference>
<dbReference type="GO" id="GO:0000139">
    <property type="term" value="C:Golgi membrane"/>
    <property type="evidence" value="ECO:0007669"/>
    <property type="project" value="TreeGrafter"/>
</dbReference>
<reference evidence="17" key="1">
    <citation type="submission" date="2020-07" db="EMBL/GenBank/DDBJ databases">
        <title>A long reads based de novo assembly of the rainbow trout Arlee double haploid line genome.</title>
        <authorList>
            <person name="Gao G."/>
            <person name="Palti Y."/>
        </authorList>
    </citation>
    <scope>NUCLEOTIDE SEQUENCE [LARGE SCALE GENOMIC DNA]</scope>
</reference>
<proteinExistence type="inferred from homology"/>
<dbReference type="InterPro" id="IPR036852">
    <property type="entry name" value="Peptidase_S8/S53_dom_sf"/>
</dbReference>
<dbReference type="InterPro" id="IPR032815">
    <property type="entry name" value="S8_pro-domain"/>
</dbReference>
<evidence type="ECO:0000256" key="8">
    <source>
        <dbReference type="ARBA" id="ARBA00022989"/>
    </source>
</evidence>
<keyword evidence="10" id="KW-0865">Zymogen</keyword>
<dbReference type="PROSITE" id="PS51892">
    <property type="entry name" value="SUBTILASE"/>
    <property type="match status" value="1"/>
</dbReference>
<keyword evidence="9" id="KW-0472">Membrane</keyword>
<dbReference type="InterPro" id="IPR002884">
    <property type="entry name" value="P_dom"/>
</dbReference>
<keyword evidence="8" id="KW-1133">Transmembrane helix</keyword>
<evidence type="ECO:0000256" key="5">
    <source>
        <dbReference type="ARBA" id="ARBA00022729"/>
    </source>
</evidence>
<evidence type="ECO:0000256" key="13">
    <source>
        <dbReference type="PROSITE-ProRule" id="PRU01240"/>
    </source>
</evidence>
<reference evidence="17" key="3">
    <citation type="submission" date="2025-09" db="UniProtKB">
        <authorList>
            <consortium name="Ensembl"/>
        </authorList>
    </citation>
    <scope>IDENTIFICATION</scope>
</reference>
<feature type="region of interest" description="Disordered" evidence="14">
    <location>
        <begin position="177"/>
        <end position="204"/>
    </location>
</feature>
<evidence type="ECO:0000256" key="7">
    <source>
        <dbReference type="ARBA" id="ARBA00022825"/>
    </source>
</evidence>
<comment type="subcellular location">
    <subcellularLocation>
        <location evidence="1">Membrane</location>
    </subcellularLocation>
</comment>
<keyword evidence="11" id="KW-0325">Glycoprotein</keyword>
<dbReference type="Ensembl" id="ENSOMYT00000112323.2">
    <property type="protein sequence ID" value="ENSOMYP00000103583.2"/>
    <property type="gene ID" value="ENSOMYG00000046557.2"/>
</dbReference>
<dbReference type="Gene3D" id="3.30.70.850">
    <property type="entry name" value="Peptidase S8, pro-domain"/>
    <property type="match status" value="1"/>
</dbReference>
<evidence type="ECO:0000256" key="3">
    <source>
        <dbReference type="ARBA" id="ARBA00022685"/>
    </source>
</evidence>
<feature type="active site" description="Charge relay system" evidence="12 13">
    <location>
        <position position="169"/>
    </location>
</feature>
<dbReference type="PROSITE" id="PS00137">
    <property type="entry name" value="SUBTILASE_HIS"/>
    <property type="match status" value="1"/>
</dbReference>
<dbReference type="PANTHER" id="PTHR42884">
    <property type="entry name" value="PROPROTEIN CONVERTASE SUBTILISIN/KEXIN-RELATED"/>
    <property type="match status" value="1"/>
</dbReference>
<keyword evidence="6 13" id="KW-0378">Hydrolase</keyword>
<evidence type="ECO:0000256" key="1">
    <source>
        <dbReference type="ARBA" id="ARBA00004370"/>
    </source>
</evidence>
<dbReference type="InterPro" id="IPR034182">
    <property type="entry name" value="Kexin/furin"/>
</dbReference>
<dbReference type="GO" id="GO:0004252">
    <property type="term" value="F:serine-type endopeptidase activity"/>
    <property type="evidence" value="ECO:0007669"/>
    <property type="project" value="UniProtKB-UniRule"/>
</dbReference>
<name>A0A8C7V5D9_ONCMY</name>
<dbReference type="FunFam" id="3.40.50.200:FF:000005">
    <property type="entry name" value="Proprotein convertase subtilisin/kexin type 7"/>
    <property type="match status" value="1"/>
</dbReference>
<dbReference type="PRINTS" id="PR00723">
    <property type="entry name" value="SUBTILISIN"/>
</dbReference>
<dbReference type="PANTHER" id="PTHR42884:SF28">
    <property type="entry name" value="PROPROTEIN CONVERTASE SUBTILISIN_KEXIN TYPE 7"/>
    <property type="match status" value="1"/>
</dbReference>
<dbReference type="SUPFAM" id="SSF49785">
    <property type="entry name" value="Galactose-binding domain-like"/>
    <property type="match status" value="1"/>
</dbReference>
<dbReference type="SUPFAM" id="SSF54897">
    <property type="entry name" value="Protease propeptides/inhibitors"/>
    <property type="match status" value="1"/>
</dbReference>
<evidence type="ECO:0000256" key="11">
    <source>
        <dbReference type="ARBA" id="ARBA00023180"/>
    </source>
</evidence>
<accession>A0A8C7V5D9</accession>
<dbReference type="InterPro" id="IPR022398">
    <property type="entry name" value="Peptidase_S8_His-AS"/>
</dbReference>
<evidence type="ECO:0000313" key="18">
    <source>
        <dbReference type="Proteomes" id="UP000694395"/>
    </source>
</evidence>
<dbReference type="Pfam" id="PF16470">
    <property type="entry name" value="S8_pro-domain"/>
    <property type="match status" value="1"/>
</dbReference>
<evidence type="ECO:0000256" key="12">
    <source>
        <dbReference type="PIRSR" id="PIRSR615500-1"/>
    </source>
</evidence>
<sequence>MGSPPLFLLLLGLTPMLRLTVHTLHTSAPPAAPPPSCGPGQSWAVRLHTDSELLEADGSTLHELASMVAEQAGLENRGQIGQLEGHYLLCAGPEEEGRAGDVLAAHPHVLWHSQEQVLSRSKRAMAFNDPRYPLQWHLHNDVREGMDINVTGVWERNITGTGVTVVVVDDGVQHTLQDIQPNYSPEGSYDLNSNDPDPMPHPDALSDNHHGTRCAGEIAAVSNNSFCAVGVAYGSKVAGIRVLDGPLTDSMEAVAFNKHYQINDVYSCRYNSVHWGPDDDGRTVDGPHPLGKAALQHGVIAGRRGFGSIFVVASGNGGQYEDNCNYDGYANSIYTVTIGAVNEEGKMPFYAEECASMLAVTFSSGGRTLRSIVTSDWSLQQGTGCTDGHTGTSAAAPLAAGMVALMLQVRPCLTWRDVQHIITYTATQYDVQGDWKINGAGFHHSHQHGFGLLNAWRLVNAAKVWEMVPFLVSYQSPVLKEEELIPAYPDQLNLTWNVTAADLRQSGMQTLEHVSVTLTMVHSRRGNVEIVLLCPSGMTSLIGARRTLDMDTSGYSDWTFSTVRCWGERAEGQYRLQVSDHSKDQSLSLCRSPVCHWLQYELSAMGGQYLDSSFSLPCPAGMDIPSETVSPFTSKSLKVCYTHSHKINMPHFVISSPHPSPCLCVVSATAGLLRTLLVLVLHPGGDPGQPGL</sequence>
<feature type="compositionally biased region" description="Polar residues" evidence="14">
    <location>
        <begin position="177"/>
        <end position="195"/>
    </location>
</feature>
<feature type="active site" description="Charge relay system" evidence="12 13">
    <location>
        <position position="210"/>
    </location>
</feature>
<keyword evidence="7 13" id="KW-0720">Serine protease</keyword>
<keyword evidence="5 15" id="KW-0732">Signal</keyword>
<dbReference type="InterPro" id="IPR038466">
    <property type="entry name" value="S8_pro-domain_sf"/>
</dbReference>
<dbReference type="Gene3D" id="2.60.120.260">
    <property type="entry name" value="Galactose-binding domain-like"/>
    <property type="match status" value="1"/>
</dbReference>
<dbReference type="AlphaFoldDB" id="A0A8C7V5D9"/>
<dbReference type="InterPro" id="IPR000209">
    <property type="entry name" value="Peptidase_S8/S53_dom"/>
</dbReference>
<feature type="signal peptide" evidence="15">
    <location>
        <begin position="1"/>
        <end position="23"/>
    </location>
</feature>
<keyword evidence="4" id="KW-0812">Transmembrane</keyword>
<dbReference type="GO" id="GO:0005802">
    <property type="term" value="C:trans-Golgi network"/>
    <property type="evidence" value="ECO:0007669"/>
    <property type="project" value="TreeGrafter"/>
</dbReference>
<organism evidence="17 18">
    <name type="scientific">Oncorhynchus mykiss</name>
    <name type="common">Rainbow trout</name>
    <name type="synonym">Salmo gairdneri</name>
    <dbReference type="NCBI Taxonomy" id="8022"/>
    <lineage>
        <taxon>Eukaryota</taxon>
        <taxon>Metazoa</taxon>
        <taxon>Chordata</taxon>
        <taxon>Craniata</taxon>
        <taxon>Vertebrata</taxon>
        <taxon>Euteleostomi</taxon>
        <taxon>Actinopterygii</taxon>
        <taxon>Neopterygii</taxon>
        <taxon>Teleostei</taxon>
        <taxon>Protacanthopterygii</taxon>
        <taxon>Salmoniformes</taxon>
        <taxon>Salmonidae</taxon>
        <taxon>Salmoninae</taxon>
        <taxon>Oncorhynchus</taxon>
    </lineage>
</organism>
<feature type="domain" description="P/Homo B" evidence="16">
    <location>
        <begin position="467"/>
        <end position="625"/>
    </location>
</feature>
<comment type="similarity">
    <text evidence="13">Belongs to the peptidase S8 family.</text>
</comment>
<evidence type="ECO:0000256" key="6">
    <source>
        <dbReference type="ARBA" id="ARBA00022801"/>
    </source>
</evidence>
<dbReference type="InterPro" id="IPR008979">
    <property type="entry name" value="Galactose-bd-like_sf"/>
</dbReference>
<dbReference type="PROSITE" id="PS00138">
    <property type="entry name" value="SUBTILASE_SER"/>
    <property type="match status" value="1"/>
</dbReference>
<evidence type="ECO:0000256" key="14">
    <source>
        <dbReference type="SAM" id="MobiDB-lite"/>
    </source>
</evidence>
<dbReference type="Proteomes" id="UP000694395">
    <property type="component" value="Chromosome 27"/>
</dbReference>
<evidence type="ECO:0000313" key="17">
    <source>
        <dbReference type="Ensembl" id="ENSOMYP00000103583.2"/>
    </source>
</evidence>
<dbReference type="PROSITE" id="PS51829">
    <property type="entry name" value="P_HOMO_B"/>
    <property type="match status" value="1"/>
</dbReference>
<evidence type="ECO:0000256" key="9">
    <source>
        <dbReference type="ARBA" id="ARBA00023136"/>
    </source>
</evidence>
<feature type="chain" id="PRO_5035426030" description="P/Homo B domain-containing protein" evidence="15">
    <location>
        <begin position="24"/>
        <end position="692"/>
    </location>
</feature>
<protein>
    <recommendedName>
        <fullName evidence="16">P/Homo B domain-containing protein</fullName>
    </recommendedName>
</protein>
<dbReference type="InterPro" id="IPR023828">
    <property type="entry name" value="Peptidase_S8_Ser-AS"/>
</dbReference>
<dbReference type="Gene3D" id="3.40.50.200">
    <property type="entry name" value="Peptidase S8/S53 domain"/>
    <property type="match status" value="1"/>
</dbReference>
<evidence type="ECO:0000256" key="10">
    <source>
        <dbReference type="ARBA" id="ARBA00023145"/>
    </source>
</evidence>
<dbReference type="Pfam" id="PF00082">
    <property type="entry name" value="Peptidase_S8"/>
    <property type="match status" value="1"/>
</dbReference>
<dbReference type="GO" id="GO:0016485">
    <property type="term" value="P:protein processing"/>
    <property type="evidence" value="ECO:0007669"/>
    <property type="project" value="TreeGrafter"/>
</dbReference>
<reference evidence="17" key="2">
    <citation type="submission" date="2025-08" db="UniProtKB">
        <authorList>
            <consortium name="Ensembl"/>
        </authorList>
    </citation>
    <scope>IDENTIFICATION</scope>
</reference>
<evidence type="ECO:0000256" key="4">
    <source>
        <dbReference type="ARBA" id="ARBA00022692"/>
    </source>
</evidence>
<dbReference type="CDD" id="cd04059">
    <property type="entry name" value="Peptidases_S8_Protein_convertases_Kexins_Furin-like"/>
    <property type="match status" value="1"/>
</dbReference>
<gene>
    <name evidence="17" type="primary">pcsk7</name>
</gene>
<keyword evidence="2 13" id="KW-0645">Protease</keyword>